<dbReference type="Pfam" id="PF01757">
    <property type="entry name" value="Acyl_transf_3"/>
    <property type="match status" value="1"/>
</dbReference>
<feature type="transmembrane region" description="Helical" evidence="2">
    <location>
        <begin position="94"/>
        <end position="113"/>
    </location>
</feature>
<evidence type="ECO:0000259" key="3">
    <source>
        <dbReference type="Pfam" id="PF01757"/>
    </source>
</evidence>
<keyword evidence="2" id="KW-0812">Transmembrane</keyword>
<feature type="transmembrane region" description="Helical" evidence="2">
    <location>
        <begin position="52"/>
        <end position="73"/>
    </location>
</feature>
<evidence type="ECO:0000313" key="6">
    <source>
        <dbReference type="Proteomes" id="UP000316612"/>
    </source>
</evidence>
<dbReference type="InterPro" id="IPR050879">
    <property type="entry name" value="Acyltransferase_3"/>
</dbReference>
<dbReference type="GO" id="GO:0009103">
    <property type="term" value="P:lipopolysaccharide biosynthetic process"/>
    <property type="evidence" value="ECO:0007669"/>
    <property type="project" value="TreeGrafter"/>
</dbReference>
<dbReference type="InterPro" id="IPR043968">
    <property type="entry name" value="SGNH"/>
</dbReference>
<keyword evidence="6" id="KW-1185">Reference proteome</keyword>
<gene>
    <name evidence="5" type="ORF">AUR04nite_13190</name>
</gene>
<evidence type="ECO:0000259" key="4">
    <source>
        <dbReference type="Pfam" id="PF19040"/>
    </source>
</evidence>
<dbReference type="Proteomes" id="UP000316612">
    <property type="component" value="Unassembled WGS sequence"/>
</dbReference>
<feature type="transmembrane region" description="Helical" evidence="2">
    <location>
        <begin position="27"/>
        <end position="46"/>
    </location>
</feature>
<dbReference type="OrthoDB" id="3404679at2"/>
<feature type="compositionally biased region" description="Polar residues" evidence="1">
    <location>
        <begin position="1"/>
        <end position="17"/>
    </location>
</feature>
<dbReference type="PANTHER" id="PTHR23028:SF53">
    <property type="entry name" value="ACYL_TRANSF_3 DOMAIN-CONTAINING PROTEIN"/>
    <property type="match status" value="1"/>
</dbReference>
<feature type="domain" description="SGNH" evidence="4">
    <location>
        <begin position="474"/>
        <end position="698"/>
    </location>
</feature>
<feature type="domain" description="Acyltransferase 3" evidence="3">
    <location>
        <begin position="27"/>
        <end position="356"/>
    </location>
</feature>
<dbReference type="EMBL" id="BJNY01000006">
    <property type="protein sequence ID" value="GED05787.1"/>
    <property type="molecule type" value="Genomic_DNA"/>
</dbReference>
<reference evidence="5 6" key="1">
    <citation type="submission" date="2019-06" db="EMBL/GenBank/DDBJ databases">
        <title>Whole genome shotgun sequence of Glutamicibacter uratoxydans NBRC 15515.</title>
        <authorList>
            <person name="Hosoyama A."/>
            <person name="Uohara A."/>
            <person name="Ohji S."/>
            <person name="Ichikawa N."/>
        </authorList>
    </citation>
    <scope>NUCLEOTIDE SEQUENCE [LARGE SCALE GENOMIC DNA]</scope>
    <source>
        <strain evidence="5 6">NBRC 15515</strain>
    </source>
</reference>
<feature type="transmembrane region" description="Helical" evidence="2">
    <location>
        <begin position="316"/>
        <end position="334"/>
    </location>
</feature>
<sequence length="713" mass="78505">MTLIQEKQTPTPPQAQRASAKPSGFRADIQGLRALAVTAVVLYHLWPNRLGGGYVGVDVFFVISGFLITSHLISKPPRRLKDIGSFWMRRVKRLLPASFLVIIASVVGIWLLAPSTLWKDWLQQALAATFYFQNWFLAANKVDYLAEADAPSPFQHFWSLSVEEQFYFVWPVLIAAAIMLALRFGLAQRKMLLSVLGAVFAAGLLYSVVSTIEDSGVAYFSTFTRGWEFAAGALVAALGPAIFRAKSDVLSMLAAWVGLAAIGFSVLFFTPEMLFPGYIALLPVLGTALMILANSSHAYSPTRIFSLKPVQFIGDNSYAIYLWHWPLLVLLPFAMEHFYWYQKFGVVALTLLLAALTQKLVEVRFRKFIDSSAYLSAPRFLVAGSLVLAITAGGFYQYSSVQIERSSDIPAAMAKVEGEVGASCFGSKALTSGCDNVQDEATSYKDLAPAPVVAKTDKPEVYADDCFASQSTDFQKRPVCSYGKGKVKVALVGNSHAGQWFPAVEQLAEKNDWQVDTYVASRCAIMAEEQKFNTDDKSEGCEQMGDWVTEQIRDKDYDLVISSNRQSVPVQGHSMEDSLAPAREAYEKLLTQWSDTGAEVVVIKDTPWPGTTLDNVPDCVAQNRGDLEECSGSAEKWIPADPQVDAVNALDEPGVVAVDMNDQLCRDGQCYSVVGGLLAYWDHSHLTETFAQSLSPKLGKRMEAELDSEKLFK</sequence>
<feature type="transmembrane region" description="Helical" evidence="2">
    <location>
        <begin position="250"/>
        <end position="269"/>
    </location>
</feature>
<dbReference type="AlphaFoldDB" id="A0A4Y4DMF8"/>
<feature type="region of interest" description="Disordered" evidence="1">
    <location>
        <begin position="1"/>
        <end position="22"/>
    </location>
</feature>
<evidence type="ECO:0000313" key="5">
    <source>
        <dbReference type="EMBL" id="GED05787.1"/>
    </source>
</evidence>
<feature type="transmembrane region" description="Helical" evidence="2">
    <location>
        <begin position="340"/>
        <end position="361"/>
    </location>
</feature>
<keyword evidence="5" id="KW-0808">Transferase</keyword>
<evidence type="ECO:0000256" key="2">
    <source>
        <dbReference type="SAM" id="Phobius"/>
    </source>
</evidence>
<proteinExistence type="predicted"/>
<dbReference type="InterPro" id="IPR002656">
    <property type="entry name" value="Acyl_transf_3_dom"/>
</dbReference>
<keyword evidence="2" id="KW-0472">Membrane</keyword>
<dbReference type="Pfam" id="PF19040">
    <property type="entry name" value="SGNH"/>
    <property type="match status" value="1"/>
</dbReference>
<accession>A0A4Y4DMF8</accession>
<feature type="transmembrane region" description="Helical" evidence="2">
    <location>
        <begin position="224"/>
        <end position="243"/>
    </location>
</feature>
<keyword evidence="2" id="KW-1133">Transmembrane helix</keyword>
<name>A0A4Y4DMF8_GLUUR</name>
<feature type="transmembrane region" description="Helical" evidence="2">
    <location>
        <begin position="193"/>
        <end position="212"/>
    </location>
</feature>
<feature type="transmembrane region" description="Helical" evidence="2">
    <location>
        <begin position="373"/>
        <end position="396"/>
    </location>
</feature>
<keyword evidence="5" id="KW-0012">Acyltransferase</keyword>
<evidence type="ECO:0000256" key="1">
    <source>
        <dbReference type="SAM" id="MobiDB-lite"/>
    </source>
</evidence>
<dbReference type="GO" id="GO:0016747">
    <property type="term" value="F:acyltransferase activity, transferring groups other than amino-acyl groups"/>
    <property type="evidence" value="ECO:0007669"/>
    <property type="project" value="InterPro"/>
</dbReference>
<comment type="caution">
    <text evidence="5">The sequence shown here is derived from an EMBL/GenBank/DDBJ whole genome shotgun (WGS) entry which is preliminary data.</text>
</comment>
<feature type="transmembrane region" description="Helical" evidence="2">
    <location>
        <begin position="275"/>
        <end position="295"/>
    </location>
</feature>
<organism evidence="5 6">
    <name type="scientific">Glutamicibacter uratoxydans</name>
    <name type="common">Arthrobacter uratoxydans</name>
    <dbReference type="NCBI Taxonomy" id="43667"/>
    <lineage>
        <taxon>Bacteria</taxon>
        <taxon>Bacillati</taxon>
        <taxon>Actinomycetota</taxon>
        <taxon>Actinomycetes</taxon>
        <taxon>Micrococcales</taxon>
        <taxon>Micrococcaceae</taxon>
        <taxon>Glutamicibacter</taxon>
    </lineage>
</organism>
<dbReference type="PANTHER" id="PTHR23028">
    <property type="entry name" value="ACETYLTRANSFERASE"/>
    <property type="match status" value="1"/>
</dbReference>
<dbReference type="GO" id="GO:0016020">
    <property type="term" value="C:membrane"/>
    <property type="evidence" value="ECO:0007669"/>
    <property type="project" value="TreeGrafter"/>
</dbReference>
<feature type="transmembrane region" description="Helical" evidence="2">
    <location>
        <begin position="167"/>
        <end position="186"/>
    </location>
</feature>
<dbReference type="RefSeq" id="WP_141363196.1">
    <property type="nucleotide sequence ID" value="NZ_BAAAJL010000007.1"/>
</dbReference>
<protein>
    <submittedName>
        <fullName evidence="5">Acyltransferase</fullName>
    </submittedName>
</protein>